<dbReference type="EMBL" id="CP018799">
    <property type="protein sequence ID" value="ATX80459.1"/>
    <property type="molecule type" value="Genomic_DNA"/>
</dbReference>
<evidence type="ECO:0000313" key="12">
    <source>
        <dbReference type="Proteomes" id="UP000231701"/>
    </source>
</evidence>
<accession>A0A2K8L2K5</accession>
<dbReference type="Proteomes" id="UP000231701">
    <property type="component" value="Chromosome"/>
</dbReference>
<dbReference type="Pfam" id="PF01252">
    <property type="entry name" value="Peptidase_A8"/>
    <property type="match status" value="1"/>
</dbReference>
<keyword evidence="2 9" id="KW-1003">Cell membrane</keyword>
<dbReference type="EC" id="3.4.23.36" evidence="9"/>
<organism evidence="11 12">
    <name type="scientific">Mariprofundus aestuarium</name>
    <dbReference type="NCBI Taxonomy" id="1921086"/>
    <lineage>
        <taxon>Bacteria</taxon>
        <taxon>Pseudomonadati</taxon>
        <taxon>Pseudomonadota</taxon>
        <taxon>Candidatius Mariprofundia</taxon>
        <taxon>Mariprofundales</taxon>
        <taxon>Mariprofundaceae</taxon>
        <taxon>Mariprofundus</taxon>
    </lineage>
</organism>
<gene>
    <name evidence="9" type="primary">lspA</name>
    <name evidence="11" type="ORF">Ga0123461_2053</name>
</gene>
<evidence type="ECO:0000256" key="6">
    <source>
        <dbReference type="ARBA" id="ARBA00022801"/>
    </source>
</evidence>
<dbReference type="HAMAP" id="MF_00161">
    <property type="entry name" value="LspA"/>
    <property type="match status" value="1"/>
</dbReference>
<evidence type="ECO:0000256" key="9">
    <source>
        <dbReference type="HAMAP-Rule" id="MF_00161"/>
    </source>
</evidence>
<evidence type="ECO:0000256" key="2">
    <source>
        <dbReference type="ARBA" id="ARBA00022475"/>
    </source>
</evidence>
<keyword evidence="12" id="KW-1185">Reference proteome</keyword>
<dbReference type="InterPro" id="IPR001872">
    <property type="entry name" value="Peptidase_A8"/>
</dbReference>
<dbReference type="NCBIfam" id="TIGR00077">
    <property type="entry name" value="lspA"/>
    <property type="match status" value="1"/>
</dbReference>
<sequence length="158" mass="18325">MKRTRNQILLFTLLVAADQITKWWIQLPDFKPFVVIDGYFNIIRAYNPGVAFSMFSDLPDSLRIWLLLGVTIGIAVAVVFWWWQERRRAGITSWLLVLILAGAVGNIWDRMQLGYVVDFIDWYVRSGGQEYHWPAFNVADACIFISVALLLITSFRKH</sequence>
<dbReference type="PANTHER" id="PTHR33695">
    <property type="entry name" value="LIPOPROTEIN SIGNAL PEPTIDASE"/>
    <property type="match status" value="1"/>
</dbReference>
<dbReference type="GO" id="GO:0004190">
    <property type="term" value="F:aspartic-type endopeptidase activity"/>
    <property type="evidence" value="ECO:0007669"/>
    <property type="project" value="UniProtKB-UniRule"/>
</dbReference>
<evidence type="ECO:0000256" key="7">
    <source>
        <dbReference type="ARBA" id="ARBA00022989"/>
    </source>
</evidence>
<evidence type="ECO:0000256" key="8">
    <source>
        <dbReference type="ARBA" id="ARBA00023136"/>
    </source>
</evidence>
<feature type="active site" evidence="9">
    <location>
        <position position="140"/>
    </location>
</feature>
<comment type="catalytic activity">
    <reaction evidence="9">
        <text>Release of signal peptides from bacterial membrane prolipoproteins. Hydrolyzes -Xaa-Yaa-Zaa-|-(S,diacylglyceryl)Cys-, in which Xaa is hydrophobic (preferably Leu), and Yaa (Ala or Ser) and Zaa (Gly or Ala) have small, neutral side chains.</text>
        <dbReference type="EC" id="3.4.23.36"/>
    </reaction>
</comment>
<protein>
    <recommendedName>
        <fullName evidence="9">Lipoprotein signal peptidase</fullName>
        <ecNumber evidence="9">3.4.23.36</ecNumber>
    </recommendedName>
    <alternativeName>
        <fullName evidence="9">Prolipoprotein signal peptidase</fullName>
    </alternativeName>
    <alternativeName>
        <fullName evidence="9">Signal peptidase II</fullName>
        <shortName evidence="9">SPase II</shortName>
    </alternativeName>
</protein>
<keyword evidence="8 9" id="KW-0472">Membrane</keyword>
<keyword evidence="4 9" id="KW-0812">Transmembrane</keyword>
<dbReference type="OrthoDB" id="5295380at2"/>
<comment type="subcellular location">
    <subcellularLocation>
        <location evidence="9">Cell membrane</location>
        <topology evidence="9">Multi-pass membrane protein</topology>
    </subcellularLocation>
</comment>
<comment type="similarity">
    <text evidence="1 9 10">Belongs to the peptidase A8 family.</text>
</comment>
<dbReference type="GO" id="GO:0005886">
    <property type="term" value="C:plasma membrane"/>
    <property type="evidence" value="ECO:0007669"/>
    <property type="project" value="UniProtKB-SubCell"/>
</dbReference>
<keyword evidence="6 9" id="KW-0378">Hydrolase</keyword>
<comment type="function">
    <text evidence="9">This protein specifically catalyzes the removal of signal peptides from prolipoproteins.</text>
</comment>
<keyword evidence="3 9" id="KW-0645">Protease</keyword>
<feature type="transmembrane region" description="Helical" evidence="9">
    <location>
        <begin position="131"/>
        <end position="152"/>
    </location>
</feature>
<dbReference type="PRINTS" id="PR00781">
    <property type="entry name" value="LIPOSIGPTASE"/>
</dbReference>
<dbReference type="AlphaFoldDB" id="A0A2K8L2K5"/>
<dbReference type="RefSeq" id="WP_100278223.1">
    <property type="nucleotide sequence ID" value="NZ_CP018799.1"/>
</dbReference>
<feature type="transmembrane region" description="Helical" evidence="9">
    <location>
        <begin position="90"/>
        <end position="108"/>
    </location>
</feature>
<proteinExistence type="inferred from homology"/>
<dbReference type="GO" id="GO:0006508">
    <property type="term" value="P:proteolysis"/>
    <property type="evidence" value="ECO:0007669"/>
    <property type="project" value="UniProtKB-KW"/>
</dbReference>
<evidence type="ECO:0000256" key="3">
    <source>
        <dbReference type="ARBA" id="ARBA00022670"/>
    </source>
</evidence>
<reference evidence="11 12" key="1">
    <citation type="submission" date="2016-12" db="EMBL/GenBank/DDBJ databases">
        <title>Isolation and genomic insights into novel planktonic Zetaproteobacteria from stratified waters of the Chesapeake Bay.</title>
        <authorList>
            <person name="McAllister S.M."/>
            <person name="Kato S."/>
            <person name="Chan C.S."/>
            <person name="Chiu B.K."/>
            <person name="Field E.K."/>
        </authorList>
    </citation>
    <scope>NUCLEOTIDE SEQUENCE [LARGE SCALE GENOMIC DNA]</scope>
    <source>
        <strain evidence="11 12">CP-5</strain>
    </source>
</reference>
<name>A0A2K8L2K5_MARES</name>
<keyword evidence="7 9" id="KW-1133">Transmembrane helix</keyword>
<evidence type="ECO:0000256" key="4">
    <source>
        <dbReference type="ARBA" id="ARBA00022692"/>
    </source>
</evidence>
<keyword evidence="5 9" id="KW-0064">Aspartyl protease</keyword>
<dbReference type="UniPathway" id="UPA00665"/>
<evidence type="ECO:0000256" key="1">
    <source>
        <dbReference type="ARBA" id="ARBA00006139"/>
    </source>
</evidence>
<comment type="pathway">
    <text evidence="9">Protein modification; lipoprotein biosynthesis (signal peptide cleavage).</text>
</comment>
<evidence type="ECO:0000256" key="10">
    <source>
        <dbReference type="RuleBase" id="RU004181"/>
    </source>
</evidence>
<comment type="caution">
    <text evidence="9">Lacks conserved residue(s) required for the propagation of feature annotation.</text>
</comment>
<feature type="transmembrane region" description="Helical" evidence="9">
    <location>
        <begin position="62"/>
        <end position="83"/>
    </location>
</feature>
<dbReference type="PANTHER" id="PTHR33695:SF1">
    <property type="entry name" value="LIPOPROTEIN SIGNAL PEPTIDASE"/>
    <property type="match status" value="1"/>
</dbReference>
<evidence type="ECO:0000256" key="5">
    <source>
        <dbReference type="ARBA" id="ARBA00022750"/>
    </source>
</evidence>
<evidence type="ECO:0000313" key="11">
    <source>
        <dbReference type="EMBL" id="ATX80459.1"/>
    </source>
</evidence>
<feature type="active site" evidence="9">
    <location>
        <position position="118"/>
    </location>
</feature>
<dbReference type="KEGG" id="maes:Ga0123461_2053"/>